<protein>
    <submittedName>
        <fullName evidence="1">Uncharacterized protein</fullName>
    </submittedName>
</protein>
<comment type="caution">
    <text evidence="1">The sequence shown here is derived from an EMBL/GenBank/DDBJ whole genome shotgun (WGS) entry which is preliminary data.</text>
</comment>
<proteinExistence type="predicted"/>
<dbReference type="RefSeq" id="WP_095723638.1">
    <property type="nucleotide sequence ID" value="NZ_NTFS01000291.1"/>
</dbReference>
<dbReference type="OrthoDB" id="522664at2"/>
<sequence length="91" mass="10045">MLLNPSLCNAIVANCGSDSRSERLRQRTNLLSTRERLPSAQAINLRFASAIALQTPRGDNPNKTITMFILPGHPSHNFLTMRGNEIDSSPK</sequence>
<evidence type="ECO:0000313" key="1">
    <source>
        <dbReference type="EMBL" id="PAX52043.1"/>
    </source>
</evidence>
<dbReference type="EMBL" id="NTFS01000291">
    <property type="protein sequence ID" value="PAX52043.1"/>
    <property type="molecule type" value="Genomic_DNA"/>
</dbReference>
<gene>
    <name evidence="1" type="ORF">CK510_21490</name>
</gene>
<dbReference type="Proteomes" id="UP000218238">
    <property type="component" value="Unassembled WGS sequence"/>
</dbReference>
<reference evidence="1 2" key="1">
    <citation type="submission" date="2017-08" db="EMBL/GenBank/DDBJ databases">
        <title>Draft genome sequence of filamentous cyanobacterium Calothrix elsteri CCALA 953.</title>
        <authorList>
            <person name="Gagunashvili A.N."/>
            <person name="Elster J."/>
            <person name="Andresson O.S."/>
        </authorList>
    </citation>
    <scope>NUCLEOTIDE SEQUENCE [LARGE SCALE GENOMIC DNA]</scope>
    <source>
        <strain evidence="1 2">CCALA 953</strain>
    </source>
</reference>
<organism evidence="1 2">
    <name type="scientific">Brunnivagina elsteri CCALA 953</name>
    <dbReference type="NCBI Taxonomy" id="987040"/>
    <lineage>
        <taxon>Bacteria</taxon>
        <taxon>Bacillati</taxon>
        <taxon>Cyanobacteriota</taxon>
        <taxon>Cyanophyceae</taxon>
        <taxon>Nostocales</taxon>
        <taxon>Calotrichaceae</taxon>
        <taxon>Brunnivagina</taxon>
    </lineage>
</organism>
<name>A0A2A2TE97_9CYAN</name>
<dbReference type="AlphaFoldDB" id="A0A2A2TE97"/>
<keyword evidence="2" id="KW-1185">Reference proteome</keyword>
<accession>A0A2A2TE97</accession>
<evidence type="ECO:0000313" key="2">
    <source>
        <dbReference type="Proteomes" id="UP000218238"/>
    </source>
</evidence>